<dbReference type="InterPro" id="IPR036291">
    <property type="entry name" value="NAD(P)-bd_dom_sf"/>
</dbReference>
<name>Q2S733_HAHCH</name>
<gene>
    <name evidence="5" type="ordered locus">HCH_06924</name>
</gene>
<dbReference type="PANTHER" id="PTHR43976">
    <property type="entry name" value="SHORT CHAIN DEHYDROGENASE"/>
    <property type="match status" value="1"/>
</dbReference>
<feature type="domain" description="Ketoreductase" evidence="4">
    <location>
        <begin position="7"/>
        <end position="187"/>
    </location>
</feature>
<dbReference type="InterPro" id="IPR002347">
    <property type="entry name" value="SDR_fam"/>
</dbReference>
<sequence>MSDRKNKTWFITGTSRGLGYEIAVAALAAGENVVATGRNLDALRKVYKPDERLLLLALDVCSHSQAEDCAKQAAAHFGGVDILVNNAGYGQLGVFEEVAADKISAQFETNVFGLMGVTRAILPYMREQRQGRIFNISSIGGAIGFEGASAYCATKFAVEGFSECLAAEVKQFGIGVTIVQPGFFRTDFLDDSSISYGDLRVSDYEQYSSAVLGGYRSRNHQQAGDPAKLGEALVKLSREENCPLRFAAGSDAVQYLGAAYSARQEEVDKWASLSVTTDIQE</sequence>
<proteinExistence type="inferred from homology"/>
<evidence type="ECO:0000259" key="4">
    <source>
        <dbReference type="SMART" id="SM00822"/>
    </source>
</evidence>
<accession>Q2S733</accession>
<dbReference type="SMART" id="SM00822">
    <property type="entry name" value="PKS_KR"/>
    <property type="match status" value="1"/>
</dbReference>
<dbReference type="InterPro" id="IPR020904">
    <property type="entry name" value="Sc_DH/Rdtase_CS"/>
</dbReference>
<evidence type="ECO:0000256" key="2">
    <source>
        <dbReference type="ARBA" id="ARBA00023002"/>
    </source>
</evidence>
<evidence type="ECO:0000313" key="5">
    <source>
        <dbReference type="EMBL" id="ABC33541.1"/>
    </source>
</evidence>
<protein>
    <submittedName>
        <fullName evidence="5">Short-chain dehydrogenase of various substrate specificities</fullName>
    </submittedName>
</protein>
<dbReference type="eggNOG" id="COG1028">
    <property type="taxonomic scope" value="Bacteria"/>
</dbReference>
<keyword evidence="6" id="KW-1185">Reference proteome</keyword>
<dbReference type="Pfam" id="PF00106">
    <property type="entry name" value="adh_short"/>
    <property type="match status" value="1"/>
</dbReference>
<dbReference type="Proteomes" id="UP000000238">
    <property type="component" value="Chromosome"/>
</dbReference>
<dbReference type="STRING" id="349521.HCH_06924"/>
<evidence type="ECO:0000256" key="1">
    <source>
        <dbReference type="ARBA" id="ARBA00006484"/>
    </source>
</evidence>
<dbReference type="RefSeq" id="WP_011400591.1">
    <property type="nucleotide sequence ID" value="NC_007645.1"/>
</dbReference>
<dbReference type="EMBL" id="CP000155">
    <property type="protein sequence ID" value="ABC33541.1"/>
    <property type="molecule type" value="Genomic_DNA"/>
</dbReference>
<dbReference type="InterPro" id="IPR057326">
    <property type="entry name" value="KR_dom"/>
</dbReference>
<dbReference type="PROSITE" id="PS00061">
    <property type="entry name" value="ADH_SHORT"/>
    <property type="match status" value="1"/>
</dbReference>
<dbReference type="HOGENOM" id="CLU_010194_2_9_6"/>
<comment type="similarity">
    <text evidence="1 3">Belongs to the short-chain dehydrogenases/reductases (SDR) family.</text>
</comment>
<dbReference type="InterPro" id="IPR051911">
    <property type="entry name" value="SDR_oxidoreductase"/>
</dbReference>
<dbReference type="OrthoDB" id="9775296at2"/>
<reference evidence="5 6" key="1">
    <citation type="journal article" date="2005" name="Nucleic Acids Res.">
        <title>Genomic blueprint of Hahella chejuensis, a marine microbe producing an algicidal agent.</title>
        <authorList>
            <person name="Jeong H."/>
            <person name="Yim J.H."/>
            <person name="Lee C."/>
            <person name="Choi S.-H."/>
            <person name="Park Y.K."/>
            <person name="Yoon S.H."/>
            <person name="Hur C.-G."/>
            <person name="Kang H.-Y."/>
            <person name="Kim D."/>
            <person name="Lee H.H."/>
            <person name="Park K.H."/>
            <person name="Park S.-H."/>
            <person name="Park H.-S."/>
            <person name="Lee H.K."/>
            <person name="Oh T.K."/>
            <person name="Kim J.F."/>
        </authorList>
    </citation>
    <scope>NUCLEOTIDE SEQUENCE [LARGE SCALE GENOMIC DNA]</scope>
    <source>
        <strain evidence="5 6">KCTC 2396</strain>
    </source>
</reference>
<dbReference type="PANTHER" id="PTHR43976:SF16">
    <property type="entry name" value="SHORT-CHAIN DEHYDROGENASE_REDUCTASE FAMILY PROTEIN"/>
    <property type="match status" value="1"/>
</dbReference>
<evidence type="ECO:0000256" key="3">
    <source>
        <dbReference type="RuleBase" id="RU000363"/>
    </source>
</evidence>
<keyword evidence="2" id="KW-0560">Oxidoreductase</keyword>
<dbReference type="GO" id="GO:0016491">
    <property type="term" value="F:oxidoreductase activity"/>
    <property type="evidence" value="ECO:0007669"/>
    <property type="project" value="UniProtKB-KW"/>
</dbReference>
<dbReference type="SUPFAM" id="SSF51735">
    <property type="entry name" value="NAD(P)-binding Rossmann-fold domains"/>
    <property type="match status" value="1"/>
</dbReference>
<organism evidence="5 6">
    <name type="scientific">Hahella chejuensis (strain KCTC 2396)</name>
    <dbReference type="NCBI Taxonomy" id="349521"/>
    <lineage>
        <taxon>Bacteria</taxon>
        <taxon>Pseudomonadati</taxon>
        <taxon>Pseudomonadota</taxon>
        <taxon>Gammaproteobacteria</taxon>
        <taxon>Oceanospirillales</taxon>
        <taxon>Hahellaceae</taxon>
        <taxon>Hahella</taxon>
    </lineage>
</organism>
<dbReference type="PRINTS" id="PR00080">
    <property type="entry name" value="SDRFAMILY"/>
</dbReference>
<evidence type="ECO:0000313" key="6">
    <source>
        <dbReference type="Proteomes" id="UP000000238"/>
    </source>
</evidence>
<dbReference type="CDD" id="cd05374">
    <property type="entry name" value="17beta-HSD-like_SDR_c"/>
    <property type="match status" value="1"/>
</dbReference>
<dbReference type="Gene3D" id="3.40.50.720">
    <property type="entry name" value="NAD(P)-binding Rossmann-like Domain"/>
    <property type="match status" value="1"/>
</dbReference>
<dbReference type="KEGG" id="hch:HCH_06924"/>
<dbReference type="AlphaFoldDB" id="Q2S733"/>
<dbReference type="PRINTS" id="PR00081">
    <property type="entry name" value="GDHRDH"/>
</dbReference>